<dbReference type="Proteomes" id="UP000094236">
    <property type="component" value="Unassembled WGS sequence"/>
</dbReference>
<dbReference type="InterPro" id="IPR000719">
    <property type="entry name" value="Prot_kinase_dom"/>
</dbReference>
<dbReference type="InterPro" id="IPR008271">
    <property type="entry name" value="Ser/Thr_kinase_AS"/>
</dbReference>
<reference evidence="7" key="1">
    <citation type="submission" date="2016-05" db="EMBL/GenBank/DDBJ databases">
        <title>Comparative genomics of biotechnologically important yeasts.</title>
        <authorList>
            <consortium name="DOE Joint Genome Institute"/>
            <person name="Riley R."/>
            <person name="Haridas S."/>
            <person name="Wolfe K.H."/>
            <person name="Lopes M.R."/>
            <person name="Hittinger C.T."/>
            <person name="Goker M."/>
            <person name="Salamov A."/>
            <person name="Wisecaver J."/>
            <person name="Long T.M."/>
            <person name="Aerts A.L."/>
            <person name="Barry K."/>
            <person name="Choi C."/>
            <person name="Clum A."/>
            <person name="Coughlan A.Y."/>
            <person name="Deshpande S."/>
            <person name="Douglass A.P."/>
            <person name="Hanson S.J."/>
            <person name="Klenk H.-P."/>
            <person name="Labutti K."/>
            <person name="Lapidus A."/>
            <person name="Lindquist E."/>
            <person name="Lipzen A."/>
            <person name="Meier-Kolthoff J.P."/>
            <person name="Ohm R.A."/>
            <person name="Otillar R.P."/>
            <person name="Pangilinan J."/>
            <person name="Peng Y."/>
            <person name="Rokas A."/>
            <person name="Rosa C.A."/>
            <person name="Scheuner C."/>
            <person name="Sibirny A.A."/>
            <person name="Slot J.C."/>
            <person name="Stielow J.B."/>
            <person name="Sun H."/>
            <person name="Kurtzman C.P."/>
            <person name="Blackwell M."/>
            <person name="Grigoriev I.V."/>
            <person name="Jeffries T.W."/>
        </authorList>
    </citation>
    <scope>NUCLEOTIDE SEQUENCE [LARGE SCALE GENOMIC DNA]</scope>
    <source>
        <strain evidence="7">NRRL Y-2460</strain>
    </source>
</reference>
<evidence type="ECO:0000256" key="1">
    <source>
        <dbReference type="ARBA" id="ARBA00022741"/>
    </source>
</evidence>
<dbReference type="GO" id="GO:0005634">
    <property type="term" value="C:nucleus"/>
    <property type="evidence" value="ECO:0007669"/>
    <property type="project" value="TreeGrafter"/>
</dbReference>
<dbReference type="InterPro" id="IPR011009">
    <property type="entry name" value="Kinase-like_dom_sf"/>
</dbReference>
<dbReference type="EMBL" id="KV454012">
    <property type="protein sequence ID" value="ODV97003.1"/>
    <property type="molecule type" value="Genomic_DNA"/>
</dbReference>
<dbReference type="SUPFAM" id="SSF56112">
    <property type="entry name" value="Protein kinase-like (PK-like)"/>
    <property type="match status" value="1"/>
</dbReference>
<dbReference type="OrthoDB" id="4062651at2759"/>
<keyword evidence="4" id="KW-0808">Transferase</keyword>
<dbReference type="AlphaFoldDB" id="A0A1E4TZ01"/>
<sequence length="296" mass="35196">MQVFEYLFKPKKYGDKLALLGQGVSGKVELYQSGDKKYAIKTYHEKEKFETKDEYKQRVLKEYNSLQKLHHINIVQVFTIEISSNGLQIQQVMEYFPFKLKQFIKLNNNLTELYCFFKQLCNGIKYLHEQEISHRDLKLDNLMVNNKGILKIIDFDAMTQNNFQSFGIVGSKKYLAPEVYSKLSYNPIKIDIWSIGIILYYMINRKYPWDIANLNDQNYNNFYNKLITIYEFQNTNNEKMTKDLIKFISKLLDVDPETRISIKEFPNFNWFKKIKDCNHTHHLDSLNTLLSHQPSS</sequence>
<evidence type="ECO:0000313" key="7">
    <source>
        <dbReference type="Proteomes" id="UP000094236"/>
    </source>
</evidence>
<feature type="domain" description="Protein kinase" evidence="5">
    <location>
        <begin position="14"/>
        <end position="271"/>
    </location>
</feature>
<evidence type="ECO:0000259" key="5">
    <source>
        <dbReference type="PROSITE" id="PS50011"/>
    </source>
</evidence>
<dbReference type="InterPro" id="IPR017441">
    <property type="entry name" value="Protein_kinase_ATP_BS"/>
</dbReference>
<name>A0A1E4TZ01_PACTA</name>
<dbReference type="SMART" id="SM00220">
    <property type="entry name" value="S_TKc"/>
    <property type="match status" value="1"/>
</dbReference>
<keyword evidence="4" id="KW-0723">Serine/threonine-protein kinase</keyword>
<dbReference type="STRING" id="669874.A0A1E4TZ01"/>
<dbReference type="GO" id="GO:0005524">
    <property type="term" value="F:ATP binding"/>
    <property type="evidence" value="ECO:0007669"/>
    <property type="project" value="UniProtKB-UniRule"/>
</dbReference>
<accession>A0A1E4TZ01</accession>
<feature type="binding site" evidence="3">
    <location>
        <position position="41"/>
    </location>
    <ligand>
        <name>ATP</name>
        <dbReference type="ChEBI" id="CHEBI:30616"/>
    </ligand>
</feature>
<dbReference type="PROSITE" id="PS50011">
    <property type="entry name" value="PROTEIN_KINASE_DOM"/>
    <property type="match status" value="1"/>
</dbReference>
<organism evidence="6 7">
    <name type="scientific">Pachysolen tannophilus NRRL Y-2460</name>
    <dbReference type="NCBI Taxonomy" id="669874"/>
    <lineage>
        <taxon>Eukaryota</taxon>
        <taxon>Fungi</taxon>
        <taxon>Dikarya</taxon>
        <taxon>Ascomycota</taxon>
        <taxon>Saccharomycotina</taxon>
        <taxon>Pichiomycetes</taxon>
        <taxon>Pachysolenaceae</taxon>
        <taxon>Pachysolen</taxon>
    </lineage>
</organism>
<evidence type="ECO:0000256" key="2">
    <source>
        <dbReference type="ARBA" id="ARBA00022840"/>
    </source>
</evidence>
<dbReference type="GO" id="GO:0030447">
    <property type="term" value="P:filamentous growth"/>
    <property type="evidence" value="ECO:0007669"/>
    <property type="project" value="UniProtKB-ARBA"/>
</dbReference>
<evidence type="ECO:0000313" key="6">
    <source>
        <dbReference type="EMBL" id="ODV97003.1"/>
    </source>
</evidence>
<dbReference type="PANTHER" id="PTHR44167:SF24">
    <property type="entry name" value="SERINE_THREONINE-PROTEIN KINASE CHK2"/>
    <property type="match status" value="1"/>
</dbReference>
<dbReference type="PROSITE" id="PS00108">
    <property type="entry name" value="PROTEIN_KINASE_ST"/>
    <property type="match status" value="1"/>
</dbReference>
<dbReference type="Pfam" id="PF00069">
    <property type="entry name" value="Pkinase"/>
    <property type="match status" value="1"/>
</dbReference>
<dbReference type="GO" id="GO:0004674">
    <property type="term" value="F:protein serine/threonine kinase activity"/>
    <property type="evidence" value="ECO:0007669"/>
    <property type="project" value="UniProtKB-KW"/>
</dbReference>
<dbReference type="Gene3D" id="1.10.510.10">
    <property type="entry name" value="Transferase(Phosphotransferase) domain 1"/>
    <property type="match status" value="1"/>
</dbReference>
<keyword evidence="2 3" id="KW-0067">ATP-binding</keyword>
<dbReference type="PANTHER" id="PTHR44167">
    <property type="entry name" value="OVARIAN-SPECIFIC SERINE/THREONINE-PROTEIN KINASE LOK-RELATED"/>
    <property type="match status" value="1"/>
</dbReference>
<comment type="similarity">
    <text evidence="4">Belongs to the protein kinase superfamily.</text>
</comment>
<gene>
    <name evidence="6" type="ORF">PACTADRAFT_48782</name>
</gene>
<dbReference type="PROSITE" id="PS00107">
    <property type="entry name" value="PROTEIN_KINASE_ATP"/>
    <property type="match status" value="1"/>
</dbReference>
<dbReference type="GO" id="GO:0044773">
    <property type="term" value="P:mitotic DNA damage checkpoint signaling"/>
    <property type="evidence" value="ECO:0007669"/>
    <property type="project" value="TreeGrafter"/>
</dbReference>
<keyword evidence="1 3" id="KW-0547">Nucleotide-binding</keyword>
<protein>
    <recommendedName>
        <fullName evidence="5">Protein kinase domain-containing protein</fullName>
    </recommendedName>
</protein>
<keyword evidence="4" id="KW-0418">Kinase</keyword>
<keyword evidence="7" id="KW-1185">Reference proteome</keyword>
<evidence type="ECO:0000256" key="4">
    <source>
        <dbReference type="RuleBase" id="RU000304"/>
    </source>
</evidence>
<proteinExistence type="inferred from homology"/>
<evidence type="ECO:0000256" key="3">
    <source>
        <dbReference type="PROSITE-ProRule" id="PRU10141"/>
    </source>
</evidence>